<evidence type="ECO:0000313" key="2">
    <source>
        <dbReference type="Proteomes" id="UP001366503"/>
    </source>
</evidence>
<reference evidence="1 2" key="1">
    <citation type="submission" date="2022-12" db="EMBL/GenBank/DDBJ databases">
        <authorList>
            <person name="Muema E."/>
        </authorList>
    </citation>
    <scope>NUCLEOTIDE SEQUENCE [LARGE SCALE GENOMIC DNA]</scope>
    <source>
        <strain evidence="2">1330</strain>
    </source>
</reference>
<proteinExistence type="predicted"/>
<organism evidence="1 2">
    <name type="scientific">Mesorhizobium argentiipisi</name>
    <dbReference type="NCBI Taxonomy" id="3015175"/>
    <lineage>
        <taxon>Bacteria</taxon>
        <taxon>Pseudomonadati</taxon>
        <taxon>Pseudomonadota</taxon>
        <taxon>Alphaproteobacteria</taxon>
        <taxon>Hyphomicrobiales</taxon>
        <taxon>Phyllobacteriaceae</taxon>
        <taxon>Mesorhizobium</taxon>
    </lineage>
</organism>
<dbReference type="EMBL" id="JAPYKO010000053">
    <property type="protein sequence ID" value="MEI9406932.1"/>
    <property type="molecule type" value="Genomic_DNA"/>
</dbReference>
<protein>
    <recommendedName>
        <fullName evidence="3">CopG family transcriptional regulator</fullName>
    </recommendedName>
</protein>
<evidence type="ECO:0000313" key="1">
    <source>
        <dbReference type="EMBL" id="MEI9406932.1"/>
    </source>
</evidence>
<name>A0ABU8KMK2_9HYPH</name>
<gene>
    <name evidence="1" type="ORF">O7A05_33000</name>
</gene>
<dbReference type="Proteomes" id="UP001366503">
    <property type="component" value="Unassembled WGS sequence"/>
</dbReference>
<accession>A0ABU8KMK2</accession>
<keyword evidence="2" id="KW-1185">Reference proteome</keyword>
<evidence type="ECO:0008006" key="3">
    <source>
        <dbReference type="Google" id="ProtNLM"/>
    </source>
</evidence>
<comment type="caution">
    <text evidence="1">The sequence shown here is derived from an EMBL/GenBank/DDBJ whole genome shotgun (WGS) entry which is preliminary data.</text>
</comment>
<sequence>MAIMTKSREELARWIEAELLTADSDRRQYLEEIARLVSKGVHRRRHMSWGEGDLDFSETSSD</sequence>